<organism evidence="2 3">
    <name type="scientific">Hericium alpestre</name>
    <dbReference type="NCBI Taxonomy" id="135208"/>
    <lineage>
        <taxon>Eukaryota</taxon>
        <taxon>Fungi</taxon>
        <taxon>Dikarya</taxon>
        <taxon>Basidiomycota</taxon>
        <taxon>Agaricomycotina</taxon>
        <taxon>Agaricomycetes</taxon>
        <taxon>Russulales</taxon>
        <taxon>Hericiaceae</taxon>
        <taxon>Hericium</taxon>
    </lineage>
</organism>
<proteinExistence type="predicted"/>
<keyword evidence="3" id="KW-1185">Reference proteome</keyword>
<feature type="compositionally biased region" description="Acidic residues" evidence="1">
    <location>
        <begin position="192"/>
        <end position="212"/>
    </location>
</feature>
<gene>
    <name evidence="2" type="ORF">EWM64_g6614</name>
</gene>
<dbReference type="EMBL" id="SFCI01000926">
    <property type="protein sequence ID" value="TFY77397.1"/>
    <property type="molecule type" value="Genomic_DNA"/>
</dbReference>
<dbReference type="Proteomes" id="UP000298061">
    <property type="component" value="Unassembled WGS sequence"/>
</dbReference>
<protein>
    <recommendedName>
        <fullName evidence="4">F-box domain-containing protein</fullName>
    </recommendedName>
</protein>
<accession>A0A4Y9ZTM0</accession>
<evidence type="ECO:0000313" key="3">
    <source>
        <dbReference type="Proteomes" id="UP000298061"/>
    </source>
</evidence>
<name>A0A4Y9ZTM0_9AGAM</name>
<dbReference type="AlphaFoldDB" id="A0A4Y9ZTM0"/>
<sequence>MASLKDCKFASVPTGDPDFQIQMTNLATDITTAVQDLCGVLPIDDLHVPFKRVFSLVWSPQQWLSVFGRCKALKDVLITGDDVLPFSHALLFHTDLDNVADSRQRRSGGRILRRDHVFLPNLQSLTFRDFSFDMRSSQGHTFLALLEKWLRARKRIDAAPRLRLEDARSFSREDIARFRTLVEVETDREHEGDLEDEDEDEDGVYDSDDDSD</sequence>
<comment type="caution">
    <text evidence="2">The sequence shown here is derived from an EMBL/GenBank/DDBJ whole genome shotgun (WGS) entry which is preliminary data.</text>
</comment>
<evidence type="ECO:0008006" key="4">
    <source>
        <dbReference type="Google" id="ProtNLM"/>
    </source>
</evidence>
<feature type="region of interest" description="Disordered" evidence="1">
    <location>
        <begin position="185"/>
        <end position="212"/>
    </location>
</feature>
<reference evidence="2 3" key="1">
    <citation type="submission" date="2019-02" db="EMBL/GenBank/DDBJ databases">
        <title>Genome sequencing of the rare red list fungi Hericium alpestre (H. flagellum).</title>
        <authorList>
            <person name="Buettner E."/>
            <person name="Kellner H."/>
        </authorList>
    </citation>
    <scope>NUCLEOTIDE SEQUENCE [LARGE SCALE GENOMIC DNA]</scope>
    <source>
        <strain evidence="2 3">DSM 108284</strain>
    </source>
</reference>
<evidence type="ECO:0000313" key="2">
    <source>
        <dbReference type="EMBL" id="TFY77397.1"/>
    </source>
</evidence>
<evidence type="ECO:0000256" key="1">
    <source>
        <dbReference type="SAM" id="MobiDB-lite"/>
    </source>
</evidence>